<evidence type="ECO:0000256" key="8">
    <source>
        <dbReference type="SAM" id="Phobius"/>
    </source>
</evidence>
<comment type="caution">
    <text evidence="9">The sequence shown here is derived from an EMBL/GenBank/DDBJ whole genome shotgun (WGS) entry which is preliminary data.</text>
</comment>
<feature type="transmembrane region" description="Helical" evidence="8">
    <location>
        <begin position="146"/>
        <end position="167"/>
    </location>
</feature>
<feature type="transmembrane region" description="Helical" evidence="8">
    <location>
        <begin position="83"/>
        <end position="102"/>
    </location>
</feature>
<feature type="transmembrane region" description="Helical" evidence="8">
    <location>
        <begin position="899"/>
        <end position="920"/>
    </location>
</feature>
<proteinExistence type="inferred from homology"/>
<evidence type="ECO:0000313" key="9">
    <source>
        <dbReference type="EMBL" id="KJK62040.1"/>
    </source>
</evidence>
<feature type="transmembrane region" description="Helical" evidence="8">
    <location>
        <begin position="463"/>
        <end position="487"/>
    </location>
</feature>
<comment type="subcellular location">
    <subcellularLocation>
        <location evidence="1">Membrane</location>
        <topology evidence="1">Multi-pass membrane protein</topology>
    </subcellularLocation>
</comment>
<keyword evidence="4 8" id="KW-0812">Transmembrane</keyword>
<dbReference type="PROSITE" id="PS00379">
    <property type="entry name" value="CDP_ALCOHOL_P_TRANSF"/>
    <property type="match status" value="1"/>
</dbReference>
<accession>A0A0F0I2S9</accession>
<dbReference type="STRING" id="1403190.A0A0F0I2S9"/>
<keyword evidence="3 7" id="KW-0808">Transferase</keyword>
<dbReference type="Pfam" id="PF13520">
    <property type="entry name" value="AA_permease_2"/>
    <property type="match status" value="1"/>
</dbReference>
<dbReference type="FunFam" id="1.20.120.1760:FF:000029">
    <property type="entry name" value="CDP-alcohol phosphatidyltransferase protein"/>
    <property type="match status" value="1"/>
</dbReference>
<dbReference type="PANTHER" id="PTHR45649">
    <property type="entry name" value="AMINO-ACID PERMEASE BAT1"/>
    <property type="match status" value="1"/>
</dbReference>
<feature type="transmembrane region" description="Helical" evidence="8">
    <location>
        <begin position="659"/>
        <end position="676"/>
    </location>
</feature>
<feature type="transmembrane region" description="Helical" evidence="8">
    <location>
        <begin position="179"/>
        <end position="203"/>
    </location>
</feature>
<evidence type="ECO:0000256" key="6">
    <source>
        <dbReference type="ARBA" id="ARBA00023136"/>
    </source>
</evidence>
<feature type="transmembrane region" description="Helical" evidence="8">
    <location>
        <begin position="863"/>
        <end position="887"/>
    </location>
</feature>
<dbReference type="Gene3D" id="1.20.120.1760">
    <property type="match status" value="1"/>
</dbReference>
<keyword evidence="2" id="KW-0813">Transport</keyword>
<feature type="transmembrane region" description="Helical" evidence="8">
    <location>
        <begin position="296"/>
        <end position="316"/>
    </location>
</feature>
<feature type="transmembrane region" description="Helical" evidence="8">
    <location>
        <begin position="328"/>
        <end position="346"/>
    </location>
</feature>
<feature type="transmembrane region" description="Helical" evidence="8">
    <location>
        <begin position="358"/>
        <end position="379"/>
    </location>
</feature>
<dbReference type="GO" id="GO:0008654">
    <property type="term" value="P:phospholipid biosynthetic process"/>
    <property type="evidence" value="ECO:0007669"/>
    <property type="project" value="InterPro"/>
</dbReference>
<comment type="similarity">
    <text evidence="7">Belongs to the CDP-alcohol phosphatidyltransferase class-I family.</text>
</comment>
<dbReference type="Pfam" id="PF01066">
    <property type="entry name" value="CDP-OH_P_transf"/>
    <property type="match status" value="1"/>
</dbReference>
<dbReference type="InterPro" id="IPR048254">
    <property type="entry name" value="CDP_ALCOHOL_P_TRANSF_CS"/>
</dbReference>
<dbReference type="GO" id="GO:0016020">
    <property type="term" value="C:membrane"/>
    <property type="evidence" value="ECO:0007669"/>
    <property type="project" value="UniProtKB-SubCell"/>
</dbReference>
<organism evidence="9 10">
    <name type="scientific">Aspergillus parasiticus (strain ATCC 56775 / NRRL 5862 / SRRC 143 / SU-1)</name>
    <dbReference type="NCBI Taxonomy" id="1403190"/>
    <lineage>
        <taxon>Eukaryota</taxon>
        <taxon>Fungi</taxon>
        <taxon>Dikarya</taxon>
        <taxon>Ascomycota</taxon>
        <taxon>Pezizomycotina</taxon>
        <taxon>Eurotiomycetes</taxon>
        <taxon>Eurotiomycetidae</taxon>
        <taxon>Eurotiales</taxon>
        <taxon>Aspergillaceae</taxon>
        <taxon>Aspergillus</taxon>
        <taxon>Aspergillus subgen. Circumdati</taxon>
    </lineage>
</organism>
<evidence type="ECO:0000256" key="2">
    <source>
        <dbReference type="ARBA" id="ARBA00022448"/>
    </source>
</evidence>
<evidence type="ECO:0000256" key="3">
    <source>
        <dbReference type="ARBA" id="ARBA00022679"/>
    </source>
</evidence>
<dbReference type="InterPro" id="IPR002293">
    <property type="entry name" value="AA/rel_permease1"/>
</dbReference>
<feature type="transmembrane region" description="Helical" evidence="8">
    <location>
        <begin position="588"/>
        <end position="607"/>
    </location>
</feature>
<evidence type="ECO:0000256" key="7">
    <source>
        <dbReference type="RuleBase" id="RU003750"/>
    </source>
</evidence>
<name>A0A0F0I2S9_ASPPU</name>
<feature type="transmembrane region" description="Helical" evidence="8">
    <location>
        <begin position="499"/>
        <end position="523"/>
    </location>
</feature>
<dbReference type="InterPro" id="IPR043130">
    <property type="entry name" value="CDP-OH_PTrfase_TM_dom"/>
</dbReference>
<dbReference type="EMBL" id="JZEE01000649">
    <property type="protein sequence ID" value="KJK62040.1"/>
    <property type="molecule type" value="Genomic_DNA"/>
</dbReference>
<feature type="transmembrane region" description="Helical" evidence="8">
    <location>
        <begin position="55"/>
        <end position="76"/>
    </location>
</feature>
<feature type="transmembrane region" description="Helical" evidence="8">
    <location>
        <begin position="264"/>
        <end position="284"/>
    </location>
</feature>
<feature type="transmembrane region" description="Helical" evidence="8">
    <location>
        <begin position="544"/>
        <end position="568"/>
    </location>
</feature>
<dbReference type="Gene3D" id="1.20.1740.10">
    <property type="entry name" value="Amino acid/polyamine transporter I"/>
    <property type="match status" value="1"/>
</dbReference>
<feature type="transmembrane region" description="Helical" evidence="8">
    <location>
        <begin position="697"/>
        <end position="721"/>
    </location>
</feature>
<dbReference type="Proteomes" id="UP000033540">
    <property type="component" value="Unassembled WGS sequence"/>
</dbReference>
<evidence type="ECO:0000256" key="4">
    <source>
        <dbReference type="ARBA" id="ARBA00022692"/>
    </source>
</evidence>
<evidence type="ECO:0000256" key="5">
    <source>
        <dbReference type="ARBA" id="ARBA00022989"/>
    </source>
</evidence>
<dbReference type="AlphaFoldDB" id="A0A0F0I2S9"/>
<feature type="transmembrane region" description="Helical" evidence="8">
    <location>
        <begin position="798"/>
        <end position="821"/>
    </location>
</feature>
<keyword evidence="5 8" id="KW-1133">Transmembrane helix</keyword>
<evidence type="ECO:0000256" key="1">
    <source>
        <dbReference type="ARBA" id="ARBA00004141"/>
    </source>
</evidence>
<dbReference type="PANTHER" id="PTHR45649:SF20">
    <property type="entry name" value="TRANSPORTER, PUTATIVE (EUROFUNG)-RELATED"/>
    <property type="match status" value="1"/>
</dbReference>
<reference evidence="9 10" key="1">
    <citation type="submission" date="2015-02" db="EMBL/GenBank/DDBJ databases">
        <title>Draft genome sequence of Aspergillus parasiticus SU-1.</title>
        <authorList>
            <person name="Yu J."/>
            <person name="Fedorova N."/>
            <person name="Yin Y."/>
            <person name="Losada L."/>
            <person name="Zafar N."/>
            <person name="Taujale R."/>
            <person name="Ehrlich K.C."/>
            <person name="Bhatnagar D."/>
            <person name="Cleveland T.E."/>
            <person name="Bennett J.W."/>
            <person name="Nierman W.C."/>
        </authorList>
    </citation>
    <scope>NUCLEOTIDE SEQUENCE [LARGE SCALE GENOMIC DNA]</scope>
    <source>
        <strain evidence="10">ATCC 56775 / NRRL 5862 / SRRC 143 / SU-1</strain>
    </source>
</reference>
<feature type="transmembrane region" description="Helical" evidence="8">
    <location>
        <begin position="619"/>
        <end position="639"/>
    </location>
</feature>
<protein>
    <submittedName>
        <fullName evidence="9">Amino acid permease</fullName>
    </submittedName>
</protein>
<gene>
    <name evidence="9" type="ORF">P875_00086456</name>
</gene>
<sequence>MNAIFERIQAIQDSLSDDALAPLKSYKYQSVDKSFISRYILKHYWNAFVELLPMWIAPNMVTLLGFMFIVGNVMLIEMLMPDLVGPGPSWLYYSFAFGMWMYSTLDNVDGKQARRTGTSSGLGELFDHGIDSLNCTLASLLETAALGFGSTNLGAWTALVPCLAMYFSTWETYHTHTLYLGYFNGPTEGLLIAIGLMVASGWYGPEIWSRPIVEFLNIPQVFGNNSVKDLWIPLLLSSFFLGHLPGCVYNVISSRRKQNLPISPIFKEWVPMIVFTGCNMAWLFSPYSRILADNRLVLYCWTISFVFGRMTTKIILAHLLRQPFPHWTILQTPLVGGAVLVNLPWIGLPGMSAWVELLYLRMYLLFAFVIYMYWAFLVINRITTFLGINCLTIRRDKSTAREQAYRDLERSYPPAESMYRSTDPAAPGMKAPDSRESAVIHAQDADELRLAQMGHKQELKRHFSVWSLIGLAANCTISWTGLGLGLITSINAGGPGALIYGFILVFILQCFLGTSLAEFVSAYPVEGGMYHWIAAIAPKRYNSLLSFLTGCSTVFGWIFTAASTNLVYASNFMALIALYHDDIKLQPWMTFVAYQVLNVLTAAVVMFGNRFIPGINKFALVYLQLAWFVITVTVAATAPTHNDSKFVFRTWMNNTGWDSNVICFITGLVNPLFALGGLDGITHITEEMPNPGRNAPLALACTLIIAFITGLSYLLSLMFSVQDWSSLADSPTGLPLAAIFGQATQSRGGAFALTFLLWIALGPCMIGSQLSTGRMLWAFARDDGLPFSKVWARVNPRFGVPLNAQLCVAVIVSLLGCIYLGSSTAFNSMLSSATTINNIAYLVPIFTNVVLNRSTMHHGPFCLPHIAGMTVNIVTVLWLVFAIVFFSFPFYMPVTTSNMNYTCVCVGGFIIIELIWWLIAGKRYSKTVQKAREEENNVMVRVDSKNL</sequence>
<dbReference type="GO" id="GO:0022857">
    <property type="term" value="F:transmembrane transporter activity"/>
    <property type="evidence" value="ECO:0007669"/>
    <property type="project" value="InterPro"/>
</dbReference>
<feature type="transmembrane region" description="Helical" evidence="8">
    <location>
        <begin position="755"/>
        <end position="777"/>
    </location>
</feature>
<dbReference type="OrthoDB" id="2417308at2759"/>
<dbReference type="GO" id="GO:0016780">
    <property type="term" value="F:phosphotransferase activity, for other substituted phosphate groups"/>
    <property type="evidence" value="ECO:0007669"/>
    <property type="project" value="InterPro"/>
</dbReference>
<keyword evidence="6 8" id="KW-0472">Membrane</keyword>
<dbReference type="InterPro" id="IPR000462">
    <property type="entry name" value="CDP-OH_P_trans"/>
</dbReference>
<feature type="transmembrane region" description="Helical" evidence="8">
    <location>
        <begin position="230"/>
        <end position="252"/>
    </location>
</feature>
<feature type="transmembrane region" description="Helical" evidence="8">
    <location>
        <begin position="833"/>
        <end position="851"/>
    </location>
</feature>
<evidence type="ECO:0000313" key="10">
    <source>
        <dbReference type="Proteomes" id="UP000033540"/>
    </source>
</evidence>